<sequence length="265" mass="29357">MTHLITIENLSLTIRKQKILNHINLKLKRGECLTLVGPSGSGKSSLALLILGLLKADTGTITFNLNSKTPRASLVQMIWQDIHSSLNPTMSTQNLIAEPLRVIGTYSKKEEKQQIYRVLELVNLPHTILNLKPYKLSGGQKQRVAIAKALVSNPKLLICDEPLSSLDTLNQSLILKLFQTIKQECNITLLFITHDMSAAYSIAETIAVLDKGLIVEHGPKEEIFSTPKHNKTQELLDAIPRFSLQPSPFDLSTSSPSTAYKDVLV</sequence>
<dbReference type="STRING" id="1806891.Cs308_0779"/>
<organism evidence="5 6">
    <name type="scientific">Candidatus Chlamydia sanziniae</name>
    <dbReference type="NCBI Taxonomy" id="1806891"/>
    <lineage>
        <taxon>Bacteria</taxon>
        <taxon>Pseudomonadati</taxon>
        <taxon>Chlamydiota</taxon>
        <taxon>Chlamydiia</taxon>
        <taxon>Chlamydiales</taxon>
        <taxon>Chlamydiaceae</taxon>
        <taxon>Chlamydia/Chlamydophila group</taxon>
        <taxon>Chlamydia</taxon>
    </lineage>
</organism>
<dbReference type="PANTHER" id="PTHR43776:SF8">
    <property type="entry name" value="ABC TRANSPORTER, ATP-BINDING PROTEIN"/>
    <property type="match status" value="1"/>
</dbReference>
<dbReference type="EMBL" id="CP014639">
    <property type="protein sequence ID" value="ANH78949.1"/>
    <property type="molecule type" value="Genomic_DNA"/>
</dbReference>
<dbReference type="InterPro" id="IPR027417">
    <property type="entry name" value="P-loop_NTPase"/>
</dbReference>
<evidence type="ECO:0000256" key="3">
    <source>
        <dbReference type="ARBA" id="ARBA00022840"/>
    </source>
</evidence>
<dbReference type="GO" id="GO:0055085">
    <property type="term" value="P:transmembrane transport"/>
    <property type="evidence" value="ECO:0007669"/>
    <property type="project" value="UniProtKB-ARBA"/>
</dbReference>
<evidence type="ECO:0000313" key="6">
    <source>
        <dbReference type="Proteomes" id="UP000078162"/>
    </source>
</evidence>
<dbReference type="PANTHER" id="PTHR43776">
    <property type="entry name" value="TRANSPORT ATP-BINDING PROTEIN"/>
    <property type="match status" value="1"/>
</dbReference>
<feature type="domain" description="ABC transporter" evidence="4">
    <location>
        <begin position="5"/>
        <end position="236"/>
    </location>
</feature>
<gene>
    <name evidence="5" type="ORF">Cs308_0779</name>
</gene>
<dbReference type="InterPro" id="IPR003439">
    <property type="entry name" value="ABC_transporter-like_ATP-bd"/>
</dbReference>
<dbReference type="CDD" id="cd03257">
    <property type="entry name" value="ABC_NikE_OppD_transporters"/>
    <property type="match status" value="1"/>
</dbReference>
<dbReference type="SUPFAM" id="SSF52540">
    <property type="entry name" value="P-loop containing nucleoside triphosphate hydrolases"/>
    <property type="match status" value="1"/>
</dbReference>
<keyword evidence="3 5" id="KW-0067">ATP-binding</keyword>
<dbReference type="GO" id="GO:0005524">
    <property type="term" value="F:ATP binding"/>
    <property type="evidence" value="ECO:0007669"/>
    <property type="project" value="UniProtKB-KW"/>
</dbReference>
<evidence type="ECO:0000259" key="4">
    <source>
        <dbReference type="PROSITE" id="PS50893"/>
    </source>
</evidence>
<dbReference type="PROSITE" id="PS50893">
    <property type="entry name" value="ABC_TRANSPORTER_2"/>
    <property type="match status" value="1"/>
</dbReference>
<keyword evidence="1" id="KW-0813">Transport</keyword>
<dbReference type="Proteomes" id="UP000078162">
    <property type="component" value="Chromosome"/>
</dbReference>
<keyword evidence="2" id="KW-0547">Nucleotide-binding</keyword>
<dbReference type="InterPro" id="IPR003593">
    <property type="entry name" value="AAA+_ATPase"/>
</dbReference>
<reference evidence="5 6" key="1">
    <citation type="submission" date="2016-03" db="EMBL/GenBank/DDBJ databases">
        <title>Culture-independent genomics supports pathogen discovery for uncultivable bacteria within the genus Chlamydia.</title>
        <authorList>
            <person name="Taylor-Brown A."/>
            <person name="Bachmann N.L."/>
            <person name="Borel N."/>
            <person name="Polkinghorne A."/>
        </authorList>
    </citation>
    <scope>NUCLEOTIDE SEQUENCE [LARGE SCALE GENOMIC DNA]</scope>
    <source>
        <strain evidence="5 6">2742-308</strain>
    </source>
</reference>
<dbReference type="InterPro" id="IPR050319">
    <property type="entry name" value="ABC_transp_ATP-bind"/>
</dbReference>
<dbReference type="RefSeq" id="WP_066482747.1">
    <property type="nucleotide sequence ID" value="NZ_CP014639.1"/>
</dbReference>
<evidence type="ECO:0000256" key="2">
    <source>
        <dbReference type="ARBA" id="ARBA00022741"/>
    </source>
</evidence>
<dbReference type="GO" id="GO:0016887">
    <property type="term" value="F:ATP hydrolysis activity"/>
    <property type="evidence" value="ECO:0007669"/>
    <property type="project" value="InterPro"/>
</dbReference>
<proteinExistence type="predicted"/>
<dbReference type="InterPro" id="IPR017871">
    <property type="entry name" value="ABC_transporter-like_CS"/>
</dbReference>
<dbReference type="PATRIC" id="fig|1806891.3.peg.773"/>
<accession>A0A1A9HVD3</accession>
<protein>
    <submittedName>
        <fullName evidence="5">Oligopeptide transport ATP-binding protein OppF</fullName>
    </submittedName>
</protein>
<evidence type="ECO:0000256" key="1">
    <source>
        <dbReference type="ARBA" id="ARBA00022448"/>
    </source>
</evidence>
<dbReference type="KEGG" id="csaz:Cs308_0779"/>
<dbReference type="Pfam" id="PF00005">
    <property type="entry name" value="ABC_tran"/>
    <property type="match status" value="1"/>
</dbReference>
<name>A0A1A9HVD3_9CHLA</name>
<evidence type="ECO:0000313" key="5">
    <source>
        <dbReference type="EMBL" id="ANH78949.1"/>
    </source>
</evidence>
<keyword evidence="6" id="KW-1185">Reference proteome</keyword>
<dbReference type="Gene3D" id="3.40.50.300">
    <property type="entry name" value="P-loop containing nucleotide triphosphate hydrolases"/>
    <property type="match status" value="1"/>
</dbReference>
<dbReference type="AlphaFoldDB" id="A0A1A9HVD3"/>
<dbReference type="OrthoDB" id="9806285at2"/>
<dbReference type="PROSITE" id="PS00211">
    <property type="entry name" value="ABC_TRANSPORTER_1"/>
    <property type="match status" value="1"/>
</dbReference>
<dbReference type="SMART" id="SM00382">
    <property type="entry name" value="AAA"/>
    <property type="match status" value="1"/>
</dbReference>